<comment type="subcellular location">
    <subcellularLocation>
        <location evidence="1">Nucleus</location>
    </subcellularLocation>
</comment>
<keyword evidence="4" id="KW-0804">Transcription</keyword>
<keyword evidence="7" id="KW-1185">Reference proteome</keyword>
<keyword evidence="3" id="KW-0238">DNA-binding</keyword>
<evidence type="ECO:0000256" key="2">
    <source>
        <dbReference type="ARBA" id="ARBA00023015"/>
    </source>
</evidence>
<reference evidence="6" key="1">
    <citation type="journal article" date="2023" name="IMA Fungus">
        <title>Comparative genomic study of the Penicillium genus elucidates a diverse pangenome and 15 lateral gene transfer events.</title>
        <authorList>
            <person name="Petersen C."/>
            <person name="Sorensen T."/>
            <person name="Nielsen M.R."/>
            <person name="Sondergaard T.E."/>
            <person name="Sorensen J.L."/>
            <person name="Fitzpatrick D.A."/>
            <person name="Frisvad J.C."/>
            <person name="Nielsen K.L."/>
        </authorList>
    </citation>
    <scope>NUCLEOTIDE SEQUENCE</scope>
    <source>
        <strain evidence="6">IBT 15450</strain>
    </source>
</reference>
<dbReference type="InterPro" id="IPR051089">
    <property type="entry name" value="prtT"/>
</dbReference>
<dbReference type="GO" id="GO:0000981">
    <property type="term" value="F:DNA-binding transcription factor activity, RNA polymerase II-specific"/>
    <property type="evidence" value="ECO:0007669"/>
    <property type="project" value="TreeGrafter"/>
</dbReference>
<dbReference type="GO" id="GO:0000976">
    <property type="term" value="F:transcription cis-regulatory region binding"/>
    <property type="evidence" value="ECO:0007669"/>
    <property type="project" value="TreeGrafter"/>
</dbReference>
<evidence type="ECO:0000256" key="1">
    <source>
        <dbReference type="ARBA" id="ARBA00004123"/>
    </source>
</evidence>
<evidence type="ECO:0000256" key="4">
    <source>
        <dbReference type="ARBA" id="ARBA00023163"/>
    </source>
</evidence>
<dbReference type="AlphaFoldDB" id="A0AAD6NAU5"/>
<dbReference type="GO" id="GO:0005634">
    <property type="term" value="C:nucleus"/>
    <property type="evidence" value="ECO:0007669"/>
    <property type="project" value="UniProtKB-SubCell"/>
</dbReference>
<reference evidence="6" key="2">
    <citation type="submission" date="2023-01" db="EMBL/GenBank/DDBJ databases">
        <authorList>
            <person name="Petersen C."/>
        </authorList>
    </citation>
    <scope>NUCLEOTIDE SEQUENCE</scope>
    <source>
        <strain evidence="6">IBT 15450</strain>
    </source>
</reference>
<evidence type="ECO:0000256" key="5">
    <source>
        <dbReference type="ARBA" id="ARBA00023242"/>
    </source>
</evidence>
<dbReference type="Proteomes" id="UP001219568">
    <property type="component" value="Unassembled WGS sequence"/>
</dbReference>
<accession>A0AAD6NAU5</accession>
<organism evidence="6 7">
    <name type="scientific">Penicillium canescens</name>
    <dbReference type="NCBI Taxonomy" id="5083"/>
    <lineage>
        <taxon>Eukaryota</taxon>
        <taxon>Fungi</taxon>
        <taxon>Dikarya</taxon>
        <taxon>Ascomycota</taxon>
        <taxon>Pezizomycotina</taxon>
        <taxon>Eurotiomycetes</taxon>
        <taxon>Eurotiomycetidae</taxon>
        <taxon>Eurotiales</taxon>
        <taxon>Aspergillaceae</taxon>
        <taxon>Penicillium</taxon>
    </lineage>
</organism>
<gene>
    <name evidence="6" type="ORF">N7460_005720</name>
</gene>
<keyword evidence="2" id="KW-0805">Transcription regulation</keyword>
<evidence type="ECO:0000256" key="3">
    <source>
        <dbReference type="ARBA" id="ARBA00023125"/>
    </source>
</evidence>
<evidence type="ECO:0000313" key="7">
    <source>
        <dbReference type="Proteomes" id="UP001219568"/>
    </source>
</evidence>
<name>A0AAD6NAU5_PENCN</name>
<dbReference type="EMBL" id="JAQJZL010000004">
    <property type="protein sequence ID" value="KAJ6044365.1"/>
    <property type="molecule type" value="Genomic_DNA"/>
</dbReference>
<proteinExistence type="predicted"/>
<protein>
    <recommendedName>
        <fullName evidence="8">Transcription factor domain-containing protein</fullName>
    </recommendedName>
</protein>
<evidence type="ECO:0008006" key="8">
    <source>
        <dbReference type="Google" id="ProtNLM"/>
    </source>
</evidence>
<dbReference type="PANTHER" id="PTHR31845">
    <property type="entry name" value="FINGER DOMAIN PROTEIN, PUTATIVE-RELATED"/>
    <property type="match status" value="1"/>
</dbReference>
<keyword evidence="5" id="KW-0539">Nucleus</keyword>
<sequence>MPRLQQRADGRFRRVLSERIIFHGEQSLDYAQGLLVYIAWYPMHQRPLRNQLFQFMQIAMTMVSDLRLAQQVHDKEALNASIACYNLSCLLNCIHERPRNGPTADCFDLAAHIMPGSDEDVGIQHTRLLMLHEEVSSYKPDMNHQDIASRCSLETREAVRAFYKKIDALDSVLPPTIQDNIPFRLSRLCLKVRIAFLPLKPLQSDRAQRHNTQLPDPEIQSLATTCFSEVQEFLEALLSIPLDQYIYFSTREWCQIIMTISTASKLCFSHLAYADVTETRAFQIKTRAKMLIYLESLAHRMGNLSVTPILSTKYPDFFCLFKSVLEIITPTYAPPPSSYQPADIGTGTCPVTHQDQMEPYHQEMDAQGTSPSASRCPILNGTIKDTDFWRALEQSTPISDESLGDGLADLQGNDIGQISMDPSDWSTVFSDWVVDLNNMPE</sequence>
<comment type="caution">
    <text evidence="6">The sequence shown here is derived from an EMBL/GenBank/DDBJ whole genome shotgun (WGS) entry which is preliminary data.</text>
</comment>
<dbReference type="PANTHER" id="PTHR31845:SF10">
    <property type="entry name" value="ZN(II)2CYS6 TRANSCRIPTION FACTOR (EUROFUNG)"/>
    <property type="match status" value="1"/>
</dbReference>
<evidence type="ECO:0000313" key="6">
    <source>
        <dbReference type="EMBL" id="KAJ6044365.1"/>
    </source>
</evidence>